<sequence length="96" mass="10793">NYSGGREEVMNTIPTHVVNQNMQPQMDNNFYGEQDVAKMQPNAVADANVSTTTFVSSFDHDLEAFNSQFDGDANNNYPFIDSPTVETPPGYDFTWF</sequence>
<name>A0A392QCB2_9FABA</name>
<evidence type="ECO:0000313" key="2">
    <source>
        <dbReference type="Proteomes" id="UP000265520"/>
    </source>
</evidence>
<accession>A0A392QCB2</accession>
<dbReference type="AlphaFoldDB" id="A0A392QCB2"/>
<proteinExistence type="predicted"/>
<feature type="non-terminal residue" evidence="1">
    <location>
        <position position="96"/>
    </location>
</feature>
<keyword evidence="2" id="KW-1185">Reference proteome</keyword>
<feature type="non-terminal residue" evidence="1">
    <location>
        <position position="1"/>
    </location>
</feature>
<evidence type="ECO:0000313" key="1">
    <source>
        <dbReference type="EMBL" id="MCI21961.1"/>
    </source>
</evidence>
<protein>
    <submittedName>
        <fullName evidence="1">Ethylene insensitive 3 family protein</fullName>
    </submittedName>
</protein>
<reference evidence="1 2" key="1">
    <citation type="journal article" date="2018" name="Front. Plant Sci.">
        <title>Red Clover (Trifolium pratense) and Zigzag Clover (T. medium) - A Picture of Genomic Similarities and Differences.</title>
        <authorList>
            <person name="Dluhosova J."/>
            <person name="Istvanek J."/>
            <person name="Nedelnik J."/>
            <person name="Repkova J."/>
        </authorList>
    </citation>
    <scope>NUCLEOTIDE SEQUENCE [LARGE SCALE GENOMIC DNA]</scope>
    <source>
        <strain evidence="2">cv. 10/8</strain>
        <tissue evidence="1">Leaf</tissue>
    </source>
</reference>
<dbReference type="EMBL" id="LXQA010127780">
    <property type="protein sequence ID" value="MCI21961.1"/>
    <property type="molecule type" value="Genomic_DNA"/>
</dbReference>
<organism evidence="1 2">
    <name type="scientific">Trifolium medium</name>
    <dbReference type="NCBI Taxonomy" id="97028"/>
    <lineage>
        <taxon>Eukaryota</taxon>
        <taxon>Viridiplantae</taxon>
        <taxon>Streptophyta</taxon>
        <taxon>Embryophyta</taxon>
        <taxon>Tracheophyta</taxon>
        <taxon>Spermatophyta</taxon>
        <taxon>Magnoliopsida</taxon>
        <taxon>eudicotyledons</taxon>
        <taxon>Gunneridae</taxon>
        <taxon>Pentapetalae</taxon>
        <taxon>rosids</taxon>
        <taxon>fabids</taxon>
        <taxon>Fabales</taxon>
        <taxon>Fabaceae</taxon>
        <taxon>Papilionoideae</taxon>
        <taxon>50 kb inversion clade</taxon>
        <taxon>NPAAA clade</taxon>
        <taxon>Hologalegina</taxon>
        <taxon>IRL clade</taxon>
        <taxon>Trifolieae</taxon>
        <taxon>Trifolium</taxon>
    </lineage>
</organism>
<comment type="caution">
    <text evidence="1">The sequence shown here is derived from an EMBL/GenBank/DDBJ whole genome shotgun (WGS) entry which is preliminary data.</text>
</comment>
<dbReference type="Proteomes" id="UP000265520">
    <property type="component" value="Unassembled WGS sequence"/>
</dbReference>